<organism evidence="4 5">
    <name type="scientific">Rhodanobacter denitrificans</name>
    <dbReference type="NCBI Taxonomy" id="666685"/>
    <lineage>
        <taxon>Bacteria</taxon>
        <taxon>Pseudomonadati</taxon>
        <taxon>Pseudomonadota</taxon>
        <taxon>Gammaproteobacteria</taxon>
        <taxon>Lysobacterales</taxon>
        <taxon>Rhodanobacteraceae</taxon>
        <taxon>Rhodanobacter</taxon>
    </lineage>
</organism>
<dbReference type="PROSITE" id="PS00061">
    <property type="entry name" value="ADH_SHORT"/>
    <property type="match status" value="1"/>
</dbReference>
<dbReference type="Pfam" id="PF13561">
    <property type="entry name" value="adh_short_C2"/>
    <property type="match status" value="1"/>
</dbReference>
<accession>A0A2W5KE92</accession>
<comment type="similarity">
    <text evidence="1">Belongs to the short-chain dehydrogenases/reductases (SDR) family.</text>
</comment>
<dbReference type="GO" id="GO:0016614">
    <property type="term" value="F:oxidoreductase activity, acting on CH-OH group of donors"/>
    <property type="evidence" value="ECO:0007669"/>
    <property type="project" value="UniProtKB-ARBA"/>
</dbReference>
<dbReference type="SUPFAM" id="SSF51735">
    <property type="entry name" value="NAD(P)-binding Rossmann-fold domains"/>
    <property type="match status" value="1"/>
</dbReference>
<dbReference type="EMBL" id="QFPO01000008">
    <property type="protein sequence ID" value="PZQ14044.1"/>
    <property type="molecule type" value="Genomic_DNA"/>
</dbReference>
<protein>
    <submittedName>
        <fullName evidence="4">Short-chain dehydrogenase</fullName>
    </submittedName>
</protein>
<dbReference type="Gene3D" id="3.40.50.720">
    <property type="entry name" value="NAD(P)-binding Rossmann-like Domain"/>
    <property type="match status" value="1"/>
</dbReference>
<dbReference type="PRINTS" id="PR00081">
    <property type="entry name" value="GDHRDH"/>
</dbReference>
<proteinExistence type="inferred from homology"/>
<reference evidence="4 5" key="1">
    <citation type="submission" date="2017-08" db="EMBL/GenBank/DDBJ databases">
        <title>Infants hospitalized years apart are colonized by the same room-sourced microbial strains.</title>
        <authorList>
            <person name="Brooks B."/>
            <person name="Olm M.R."/>
            <person name="Firek B.A."/>
            <person name="Baker R."/>
            <person name="Thomas B.C."/>
            <person name="Morowitz M.J."/>
            <person name="Banfield J.F."/>
        </authorList>
    </citation>
    <scope>NUCLEOTIDE SEQUENCE [LARGE SCALE GENOMIC DNA]</scope>
    <source>
        <strain evidence="4">S2_005_003_R2_42</strain>
    </source>
</reference>
<dbReference type="InterPro" id="IPR002347">
    <property type="entry name" value="SDR_fam"/>
</dbReference>
<evidence type="ECO:0000313" key="4">
    <source>
        <dbReference type="EMBL" id="PZQ14044.1"/>
    </source>
</evidence>
<dbReference type="PRINTS" id="PR00080">
    <property type="entry name" value="SDRFAMILY"/>
</dbReference>
<gene>
    <name evidence="4" type="ORF">DI564_10815</name>
</gene>
<dbReference type="AlphaFoldDB" id="A0A2W5KE92"/>
<feature type="region of interest" description="Disordered" evidence="3">
    <location>
        <begin position="1"/>
        <end position="85"/>
    </location>
</feature>
<dbReference type="FunFam" id="3.40.50.720:FF:000084">
    <property type="entry name" value="Short-chain dehydrogenase reductase"/>
    <property type="match status" value="1"/>
</dbReference>
<evidence type="ECO:0000256" key="3">
    <source>
        <dbReference type="SAM" id="MobiDB-lite"/>
    </source>
</evidence>
<evidence type="ECO:0000313" key="5">
    <source>
        <dbReference type="Proteomes" id="UP000249046"/>
    </source>
</evidence>
<name>A0A2W5KE92_9GAMM</name>
<dbReference type="InterPro" id="IPR020904">
    <property type="entry name" value="Sc_DH/Rdtase_CS"/>
</dbReference>
<dbReference type="PANTHER" id="PTHR48107">
    <property type="entry name" value="NADPH-DEPENDENT ALDEHYDE REDUCTASE-LIKE PROTEIN, CHLOROPLASTIC-RELATED"/>
    <property type="match status" value="1"/>
</dbReference>
<feature type="compositionally biased region" description="Low complexity" evidence="3">
    <location>
        <begin position="1"/>
        <end position="15"/>
    </location>
</feature>
<feature type="compositionally biased region" description="Basic residues" evidence="3">
    <location>
        <begin position="30"/>
        <end position="40"/>
    </location>
</feature>
<feature type="compositionally biased region" description="Basic and acidic residues" evidence="3">
    <location>
        <begin position="16"/>
        <end position="28"/>
    </location>
</feature>
<evidence type="ECO:0000256" key="2">
    <source>
        <dbReference type="ARBA" id="ARBA00023002"/>
    </source>
</evidence>
<dbReference type="PANTHER" id="PTHR48107:SF16">
    <property type="entry name" value="NADPH-DEPENDENT ALDEHYDE REDUCTASE 1, CHLOROPLASTIC"/>
    <property type="match status" value="1"/>
</dbReference>
<comment type="caution">
    <text evidence="4">The sequence shown here is derived from an EMBL/GenBank/DDBJ whole genome shotgun (WGS) entry which is preliminary data.</text>
</comment>
<sequence>MSPSRSASRSRATAAEQRRIQNKADARKPAAAKKAAKKSAAKSAPVQAGPRRQPANPLPEQHLRKPGLEAELSPSPRFDAPDYRGSGKLEGRVALITGGDSGIGRAVAVLFAREGADVAIAYLCEDADADATAASVEREGRRCLRLRGDVTEMSFCEEAVQRTLEAFGRLDVLVNNAAFQQHAESIEALSLEHFDLTVRTNLYGYFQMAKAALPHLPKGGSIINTGSVTGIAGSGQLLDYSATKGAIHALTKSLASNVIDRGIRVNAVAPGPVWTPLNPADRPAEEVAKFGQDTDMHRPAQPEEIAPAYVFLAAPVCSSYITGIVLPITGSVG</sequence>
<dbReference type="NCBIfam" id="NF005214">
    <property type="entry name" value="PRK06701.1"/>
    <property type="match status" value="1"/>
</dbReference>
<keyword evidence="2" id="KW-0560">Oxidoreductase</keyword>
<dbReference type="Proteomes" id="UP000249046">
    <property type="component" value="Unassembled WGS sequence"/>
</dbReference>
<dbReference type="InterPro" id="IPR036291">
    <property type="entry name" value="NAD(P)-bd_dom_sf"/>
</dbReference>
<evidence type="ECO:0000256" key="1">
    <source>
        <dbReference type="ARBA" id="ARBA00006484"/>
    </source>
</evidence>